<protein>
    <submittedName>
        <fullName evidence="2">Methyltransferase domain-containing protein</fullName>
    </submittedName>
</protein>
<dbReference type="Pfam" id="PF08241">
    <property type="entry name" value="Methyltransf_11"/>
    <property type="match status" value="1"/>
</dbReference>
<organism evidence="2 3">
    <name type="scientific">Uliginosibacterium silvisoli</name>
    <dbReference type="NCBI Taxonomy" id="3114758"/>
    <lineage>
        <taxon>Bacteria</taxon>
        <taxon>Pseudomonadati</taxon>
        <taxon>Pseudomonadota</taxon>
        <taxon>Betaproteobacteria</taxon>
        <taxon>Rhodocyclales</taxon>
        <taxon>Zoogloeaceae</taxon>
        <taxon>Uliginosibacterium</taxon>
    </lineage>
</organism>
<feature type="domain" description="Methyltransferase type 11" evidence="1">
    <location>
        <begin position="154"/>
        <end position="209"/>
    </location>
</feature>
<dbReference type="Proteomes" id="UP001331561">
    <property type="component" value="Unassembled WGS sequence"/>
</dbReference>
<keyword evidence="2" id="KW-0808">Transferase</keyword>
<accession>A0ABU6K6I6</accession>
<dbReference type="InterPro" id="IPR016980">
    <property type="entry name" value="S-AdoMet-dep_MeTrfase_Alr7345"/>
</dbReference>
<name>A0ABU6K6I6_9RHOO</name>
<dbReference type="InterPro" id="IPR029063">
    <property type="entry name" value="SAM-dependent_MTases_sf"/>
</dbReference>
<dbReference type="InterPro" id="IPR013216">
    <property type="entry name" value="Methyltransf_11"/>
</dbReference>
<comment type="caution">
    <text evidence="2">The sequence shown here is derived from an EMBL/GenBank/DDBJ whole genome shotgun (WGS) entry which is preliminary data.</text>
</comment>
<evidence type="ECO:0000313" key="2">
    <source>
        <dbReference type="EMBL" id="MEC5387497.1"/>
    </source>
</evidence>
<evidence type="ECO:0000259" key="1">
    <source>
        <dbReference type="Pfam" id="PF08241"/>
    </source>
</evidence>
<sequence length="300" mass="32792">MQNPSCVSSSAAPRPCHAGARLIRRLRSATNSLACRVACGLGVALLIPPAIAAIAADTDALAAQIASPHRAESNRARDAYRHPLGTLEFFGLRDDQTVVEIWPGGSAWWTEILAPYEHARGRYIAAIPPEQGASEEALKGNRSFADKLASDPARYGKVQLARFPAQDIVPAGSADVVLSFRNLHNWLTTNSADEAFASFYRALKHGGTLGLEDHRARLDEPADAQLKKGYVREEEAVRLAEKAGFRLVARSTVNDNPKDTKDYAEGVWTLPPTYRLKAEDRARYSAIGESDRFTLKFVKP</sequence>
<evidence type="ECO:0000313" key="3">
    <source>
        <dbReference type="Proteomes" id="UP001331561"/>
    </source>
</evidence>
<reference evidence="2 3" key="1">
    <citation type="submission" date="2024-01" db="EMBL/GenBank/DDBJ databases">
        <title>Uliginosibacterium soil sp. nov.</title>
        <authorList>
            <person name="Lv Y."/>
        </authorList>
    </citation>
    <scope>NUCLEOTIDE SEQUENCE [LARGE SCALE GENOMIC DNA]</scope>
    <source>
        <strain evidence="2 3">H3</strain>
    </source>
</reference>
<dbReference type="RefSeq" id="WP_327600466.1">
    <property type="nucleotide sequence ID" value="NZ_JAYXHS010000003.1"/>
</dbReference>
<gene>
    <name evidence="2" type="ORF">VVD49_17330</name>
</gene>
<dbReference type="Gene3D" id="3.40.50.150">
    <property type="entry name" value="Vaccinia Virus protein VP39"/>
    <property type="match status" value="1"/>
</dbReference>
<keyword evidence="2" id="KW-0489">Methyltransferase</keyword>
<dbReference type="GO" id="GO:0032259">
    <property type="term" value="P:methylation"/>
    <property type="evidence" value="ECO:0007669"/>
    <property type="project" value="UniProtKB-KW"/>
</dbReference>
<dbReference type="EMBL" id="JAYXHS010000003">
    <property type="protein sequence ID" value="MEC5387497.1"/>
    <property type="molecule type" value="Genomic_DNA"/>
</dbReference>
<dbReference type="GO" id="GO:0008168">
    <property type="term" value="F:methyltransferase activity"/>
    <property type="evidence" value="ECO:0007669"/>
    <property type="project" value="UniProtKB-KW"/>
</dbReference>
<dbReference type="PIRSF" id="PIRSF031679">
    <property type="entry name" value="Mtase_Alr7345_prd"/>
    <property type="match status" value="1"/>
</dbReference>
<dbReference type="SUPFAM" id="SSF53335">
    <property type="entry name" value="S-adenosyl-L-methionine-dependent methyltransferases"/>
    <property type="match status" value="1"/>
</dbReference>
<keyword evidence="3" id="KW-1185">Reference proteome</keyword>
<proteinExistence type="predicted"/>